<name>A0AAW1LXL0_POPJA</name>
<protein>
    <submittedName>
        <fullName evidence="1">Uncharacterized protein</fullName>
    </submittedName>
</protein>
<proteinExistence type="predicted"/>
<accession>A0AAW1LXL0</accession>
<dbReference type="Proteomes" id="UP001458880">
    <property type="component" value="Unassembled WGS sequence"/>
</dbReference>
<evidence type="ECO:0000313" key="2">
    <source>
        <dbReference type="Proteomes" id="UP001458880"/>
    </source>
</evidence>
<evidence type="ECO:0000313" key="1">
    <source>
        <dbReference type="EMBL" id="KAK9738514.1"/>
    </source>
</evidence>
<comment type="caution">
    <text evidence="1">The sequence shown here is derived from an EMBL/GenBank/DDBJ whole genome shotgun (WGS) entry which is preliminary data.</text>
</comment>
<organism evidence="1 2">
    <name type="scientific">Popillia japonica</name>
    <name type="common">Japanese beetle</name>
    <dbReference type="NCBI Taxonomy" id="7064"/>
    <lineage>
        <taxon>Eukaryota</taxon>
        <taxon>Metazoa</taxon>
        <taxon>Ecdysozoa</taxon>
        <taxon>Arthropoda</taxon>
        <taxon>Hexapoda</taxon>
        <taxon>Insecta</taxon>
        <taxon>Pterygota</taxon>
        <taxon>Neoptera</taxon>
        <taxon>Endopterygota</taxon>
        <taxon>Coleoptera</taxon>
        <taxon>Polyphaga</taxon>
        <taxon>Scarabaeiformia</taxon>
        <taxon>Scarabaeidae</taxon>
        <taxon>Rutelinae</taxon>
        <taxon>Popillia</taxon>
    </lineage>
</organism>
<reference evidence="1 2" key="1">
    <citation type="journal article" date="2024" name="BMC Genomics">
        <title>De novo assembly and annotation of Popillia japonica's genome with initial clues to its potential as an invasive pest.</title>
        <authorList>
            <person name="Cucini C."/>
            <person name="Boschi S."/>
            <person name="Funari R."/>
            <person name="Cardaioli E."/>
            <person name="Iannotti N."/>
            <person name="Marturano G."/>
            <person name="Paoli F."/>
            <person name="Bruttini M."/>
            <person name="Carapelli A."/>
            <person name="Frati F."/>
            <person name="Nardi F."/>
        </authorList>
    </citation>
    <scope>NUCLEOTIDE SEQUENCE [LARGE SCALE GENOMIC DNA]</scope>
    <source>
        <strain evidence="1">DMR45628</strain>
    </source>
</reference>
<sequence>MGNRTNSGTLNHDLQRAFCTRTKYCESEVINKISTLPRRCLTGVISEISQAEAFNKFSFLSGQSTSSSIKSYRNTNLNILKYMHLFTRPNVYCSVSVLSE</sequence>
<dbReference type="EMBL" id="JASPKY010000086">
    <property type="protein sequence ID" value="KAK9738514.1"/>
    <property type="molecule type" value="Genomic_DNA"/>
</dbReference>
<gene>
    <name evidence="1" type="ORF">QE152_g9850</name>
</gene>
<dbReference type="AlphaFoldDB" id="A0AAW1LXL0"/>
<keyword evidence="2" id="KW-1185">Reference proteome</keyword>